<evidence type="ECO:0000313" key="3">
    <source>
        <dbReference type="Proteomes" id="UP000229699"/>
    </source>
</evidence>
<sequence>EKEEKIGKSLVVFIQAEKEDEERKDKVKKKAFENIKWLAKKINVEEIMLHSFGHLSESKSSPEFAQEIINEIKKSLEERDFRIKTTPFGYFLEFKIHVLGESLAKVFKSL</sequence>
<gene>
    <name evidence="2" type="ORF">COW97_02150</name>
</gene>
<comment type="caution">
    <text evidence="2">The sequence shown here is derived from an EMBL/GenBank/DDBJ whole genome shotgun (WGS) entry which is preliminary data.</text>
</comment>
<dbReference type="InterPro" id="IPR015011">
    <property type="entry name" value="Threonyl-tRNA_syn_edit_dom_arc"/>
</dbReference>
<dbReference type="GO" id="GO:0005524">
    <property type="term" value="F:ATP binding"/>
    <property type="evidence" value="ECO:0007669"/>
    <property type="project" value="InterPro"/>
</dbReference>
<dbReference type="GO" id="GO:0004829">
    <property type="term" value="F:threonine-tRNA ligase activity"/>
    <property type="evidence" value="ECO:0007669"/>
    <property type="project" value="InterPro"/>
</dbReference>
<dbReference type="EMBL" id="PCTC01000044">
    <property type="protein sequence ID" value="PIP63513.1"/>
    <property type="molecule type" value="Genomic_DNA"/>
</dbReference>
<dbReference type="Gene3D" id="3.50.80.10">
    <property type="entry name" value="D-tyrosyl-tRNA(Tyr) deacylase"/>
    <property type="match status" value="1"/>
</dbReference>
<evidence type="ECO:0000313" key="2">
    <source>
        <dbReference type="EMBL" id="PIP63513.1"/>
    </source>
</evidence>
<feature type="domain" description="Threonyl-tRNA synthetase editing" evidence="1">
    <location>
        <begin position="2"/>
        <end position="109"/>
    </location>
</feature>
<accession>A0A2H0C0P7</accession>
<dbReference type="AlphaFoldDB" id="A0A2H0C0P7"/>
<protein>
    <recommendedName>
        <fullName evidence="1">Threonyl-tRNA synthetase editing domain-containing protein</fullName>
    </recommendedName>
</protein>
<dbReference type="Pfam" id="PF08915">
    <property type="entry name" value="tRNA-Thr_ED"/>
    <property type="match status" value="1"/>
</dbReference>
<dbReference type="InterPro" id="IPR023509">
    <property type="entry name" value="DTD-like_sf"/>
</dbReference>
<organism evidence="2 3">
    <name type="scientific">Candidatus Roizmanbacteria bacterium CG22_combo_CG10-13_8_21_14_all_34_12</name>
    <dbReference type="NCBI Taxonomy" id="1974860"/>
    <lineage>
        <taxon>Bacteria</taxon>
        <taxon>Candidatus Roizmaniibacteriota</taxon>
    </lineage>
</organism>
<proteinExistence type="predicted"/>
<dbReference type="Proteomes" id="UP000229699">
    <property type="component" value="Unassembled WGS sequence"/>
</dbReference>
<evidence type="ECO:0000259" key="1">
    <source>
        <dbReference type="Pfam" id="PF08915"/>
    </source>
</evidence>
<name>A0A2H0C0P7_9BACT</name>
<dbReference type="GO" id="GO:0008270">
    <property type="term" value="F:zinc ion binding"/>
    <property type="evidence" value="ECO:0007669"/>
    <property type="project" value="InterPro"/>
</dbReference>
<feature type="non-terminal residue" evidence="2">
    <location>
        <position position="1"/>
    </location>
</feature>
<reference evidence="2 3" key="1">
    <citation type="submission" date="2017-09" db="EMBL/GenBank/DDBJ databases">
        <title>Depth-based differentiation of microbial function through sediment-hosted aquifers and enrichment of novel symbionts in the deep terrestrial subsurface.</title>
        <authorList>
            <person name="Probst A.J."/>
            <person name="Ladd B."/>
            <person name="Jarett J.K."/>
            <person name="Geller-Mcgrath D.E."/>
            <person name="Sieber C.M."/>
            <person name="Emerson J.B."/>
            <person name="Anantharaman K."/>
            <person name="Thomas B.C."/>
            <person name="Malmstrom R."/>
            <person name="Stieglmeier M."/>
            <person name="Klingl A."/>
            <person name="Woyke T."/>
            <person name="Ryan C.M."/>
            <person name="Banfield J.F."/>
        </authorList>
    </citation>
    <scope>NUCLEOTIDE SEQUENCE [LARGE SCALE GENOMIC DNA]</scope>
    <source>
        <strain evidence="2">CG22_combo_CG10-13_8_21_14_all_34_12</strain>
    </source>
</reference>
<dbReference type="GO" id="GO:0005737">
    <property type="term" value="C:cytoplasm"/>
    <property type="evidence" value="ECO:0007669"/>
    <property type="project" value="InterPro"/>
</dbReference>